<accession>A0A150WGW4</accession>
<evidence type="ECO:0000313" key="3">
    <source>
        <dbReference type="Proteomes" id="UP000075391"/>
    </source>
</evidence>
<dbReference type="PANTHER" id="PTHR14136">
    <property type="entry name" value="BTB_POZ DOMAIN-CONTAINING PROTEIN KCTD9"/>
    <property type="match status" value="1"/>
</dbReference>
<gene>
    <name evidence="2" type="ORF">AZI85_08305</name>
</gene>
<feature type="signal peptide" evidence="1">
    <location>
        <begin position="1"/>
        <end position="17"/>
    </location>
</feature>
<dbReference type="Gene3D" id="2.160.20.80">
    <property type="entry name" value="E3 ubiquitin-protein ligase SopA"/>
    <property type="match status" value="1"/>
</dbReference>
<feature type="chain" id="PRO_5007572894" description="Pentapeptide repeat-containing protein" evidence="1">
    <location>
        <begin position="18"/>
        <end position="199"/>
    </location>
</feature>
<dbReference type="RefSeq" id="WP_063244288.1">
    <property type="nucleotide sequence ID" value="NZ_CP168967.1"/>
</dbReference>
<name>A0A150WGW4_BDEBC</name>
<comment type="caution">
    <text evidence="2">The sequence shown here is derived from an EMBL/GenBank/DDBJ whole genome shotgun (WGS) entry which is preliminary data.</text>
</comment>
<sequence>MHVLTVTLLLITSVAAADVCPDGRKSSDFIQGPLQFVRCQNIQNAYFEKDLLKGADASGSHFYKVGFNKVNFDHVQMTSVEFRENTFEKVTGLNWNIQNSRWMGGIIKDSHLSKNRLDASKLGGVKIYRTNLSETSLKDTTWSNCYFEDVNLEGADLRGARFDMCVFLNVRMKGALFNKYTKLPISDAQRSLQGMVYSP</sequence>
<protein>
    <recommendedName>
        <fullName evidence="4">Pentapeptide repeat-containing protein</fullName>
    </recommendedName>
</protein>
<dbReference type="InterPro" id="IPR001646">
    <property type="entry name" value="5peptide_repeat"/>
</dbReference>
<proteinExistence type="predicted"/>
<dbReference type="Pfam" id="PF00805">
    <property type="entry name" value="Pentapeptide"/>
    <property type="match status" value="1"/>
</dbReference>
<dbReference type="PANTHER" id="PTHR14136:SF17">
    <property type="entry name" value="BTB_POZ DOMAIN-CONTAINING PROTEIN KCTD9"/>
    <property type="match status" value="1"/>
</dbReference>
<dbReference type="AlphaFoldDB" id="A0A150WGW4"/>
<dbReference type="Proteomes" id="UP000075391">
    <property type="component" value="Unassembled WGS sequence"/>
</dbReference>
<evidence type="ECO:0000313" key="2">
    <source>
        <dbReference type="EMBL" id="KYG62183.1"/>
    </source>
</evidence>
<dbReference type="EMBL" id="LUKF01000016">
    <property type="protein sequence ID" value="KYG62183.1"/>
    <property type="molecule type" value="Genomic_DNA"/>
</dbReference>
<evidence type="ECO:0000256" key="1">
    <source>
        <dbReference type="SAM" id="SignalP"/>
    </source>
</evidence>
<reference evidence="2 3" key="1">
    <citation type="submission" date="2016-03" db="EMBL/GenBank/DDBJ databases">
        <authorList>
            <person name="Ploux O."/>
        </authorList>
    </citation>
    <scope>NUCLEOTIDE SEQUENCE [LARGE SCALE GENOMIC DNA]</scope>
    <source>
        <strain evidence="2 3">BER2</strain>
    </source>
</reference>
<organism evidence="2 3">
    <name type="scientific">Bdellovibrio bacteriovorus</name>
    <dbReference type="NCBI Taxonomy" id="959"/>
    <lineage>
        <taxon>Bacteria</taxon>
        <taxon>Pseudomonadati</taxon>
        <taxon>Bdellovibrionota</taxon>
        <taxon>Bdellovibrionia</taxon>
        <taxon>Bdellovibrionales</taxon>
        <taxon>Pseudobdellovibrionaceae</taxon>
        <taxon>Bdellovibrio</taxon>
    </lineage>
</organism>
<keyword evidence="1" id="KW-0732">Signal</keyword>
<dbReference type="InterPro" id="IPR051082">
    <property type="entry name" value="Pentapeptide-BTB/POZ_domain"/>
</dbReference>
<evidence type="ECO:0008006" key="4">
    <source>
        <dbReference type="Google" id="ProtNLM"/>
    </source>
</evidence>
<dbReference type="OrthoDB" id="12147at2"/>
<dbReference type="SUPFAM" id="SSF141571">
    <property type="entry name" value="Pentapeptide repeat-like"/>
    <property type="match status" value="1"/>
</dbReference>